<dbReference type="Gene3D" id="3.40.50.2300">
    <property type="match status" value="1"/>
</dbReference>
<dbReference type="EMBL" id="JADKNH010000001">
    <property type="protein sequence ID" value="MBF4691748.1"/>
    <property type="molecule type" value="Genomic_DNA"/>
</dbReference>
<dbReference type="PANTHER" id="PTHR42872">
    <property type="entry name" value="PROTEIN-GLUTAMATE METHYLESTERASE/PROTEIN-GLUTAMINE GLUTAMINASE"/>
    <property type="match status" value="1"/>
</dbReference>
<evidence type="ECO:0000256" key="5">
    <source>
        <dbReference type="ARBA" id="ARBA00048267"/>
    </source>
</evidence>
<comment type="PTM">
    <text evidence="6">Phosphorylated by CheA. Phosphorylation of the N-terminal regulatory domain activates the methylesterase activity.</text>
</comment>
<comment type="catalytic activity">
    <reaction evidence="6">
        <text>L-glutaminyl-[protein] + H2O = L-glutamyl-[protein] + NH4(+)</text>
        <dbReference type="Rhea" id="RHEA:16441"/>
        <dbReference type="Rhea" id="RHEA-COMP:10207"/>
        <dbReference type="Rhea" id="RHEA-COMP:10208"/>
        <dbReference type="ChEBI" id="CHEBI:15377"/>
        <dbReference type="ChEBI" id="CHEBI:28938"/>
        <dbReference type="ChEBI" id="CHEBI:29973"/>
        <dbReference type="ChEBI" id="CHEBI:30011"/>
        <dbReference type="EC" id="3.5.1.44"/>
    </reaction>
</comment>
<feature type="active site" evidence="6 7">
    <location>
        <position position="202"/>
    </location>
</feature>
<evidence type="ECO:0000259" key="9">
    <source>
        <dbReference type="PROSITE" id="PS50110"/>
    </source>
</evidence>
<evidence type="ECO:0000256" key="3">
    <source>
        <dbReference type="ARBA" id="ARBA00022801"/>
    </source>
</evidence>
<dbReference type="InterPro" id="IPR035909">
    <property type="entry name" value="CheB_C"/>
</dbReference>
<evidence type="ECO:0000256" key="8">
    <source>
        <dbReference type="PROSITE-ProRule" id="PRU00169"/>
    </source>
</evidence>
<dbReference type="SMART" id="SM00448">
    <property type="entry name" value="REC"/>
    <property type="match status" value="1"/>
</dbReference>
<dbReference type="EC" id="3.5.1.44" evidence="6"/>
<name>A0ABR9ZMR1_9FIRM</name>
<comment type="catalytic activity">
    <reaction evidence="5 6">
        <text>[protein]-L-glutamate 5-O-methyl ester + H2O = L-glutamyl-[protein] + methanol + H(+)</text>
        <dbReference type="Rhea" id="RHEA:23236"/>
        <dbReference type="Rhea" id="RHEA-COMP:10208"/>
        <dbReference type="Rhea" id="RHEA-COMP:10311"/>
        <dbReference type="ChEBI" id="CHEBI:15377"/>
        <dbReference type="ChEBI" id="CHEBI:15378"/>
        <dbReference type="ChEBI" id="CHEBI:17790"/>
        <dbReference type="ChEBI" id="CHEBI:29973"/>
        <dbReference type="ChEBI" id="CHEBI:82795"/>
        <dbReference type="EC" id="3.1.1.61"/>
    </reaction>
</comment>
<keyword evidence="1 6" id="KW-0963">Cytoplasm</keyword>
<evidence type="ECO:0000313" key="12">
    <source>
        <dbReference type="Proteomes" id="UP000614200"/>
    </source>
</evidence>
<dbReference type="PIRSF" id="PIRSF000876">
    <property type="entry name" value="RR_chemtxs_CheB"/>
    <property type="match status" value="1"/>
</dbReference>
<dbReference type="Pfam" id="PF00072">
    <property type="entry name" value="Response_reg"/>
    <property type="match status" value="1"/>
</dbReference>
<dbReference type="NCBIfam" id="NF001965">
    <property type="entry name" value="PRK00742.1"/>
    <property type="match status" value="1"/>
</dbReference>
<dbReference type="PROSITE" id="PS50122">
    <property type="entry name" value="CHEB"/>
    <property type="match status" value="1"/>
</dbReference>
<feature type="modified residue" description="4-aspartylphosphate" evidence="6 8">
    <location>
        <position position="55"/>
    </location>
</feature>
<feature type="active site" evidence="6 7">
    <location>
        <position position="175"/>
    </location>
</feature>
<dbReference type="EC" id="3.1.1.61" evidence="6"/>
<dbReference type="HAMAP" id="MF_00099">
    <property type="entry name" value="CheB_chemtxs"/>
    <property type="match status" value="1"/>
</dbReference>
<dbReference type="NCBIfam" id="NF009206">
    <property type="entry name" value="PRK12555.1"/>
    <property type="match status" value="1"/>
</dbReference>
<comment type="similarity">
    <text evidence="6">Belongs to the CheB family.</text>
</comment>
<dbReference type="SUPFAM" id="SSF52738">
    <property type="entry name" value="Methylesterase CheB, C-terminal domain"/>
    <property type="match status" value="1"/>
</dbReference>
<organism evidence="11 12">
    <name type="scientific">Fusibacter ferrireducens</name>
    <dbReference type="NCBI Taxonomy" id="2785058"/>
    <lineage>
        <taxon>Bacteria</taxon>
        <taxon>Bacillati</taxon>
        <taxon>Bacillota</taxon>
        <taxon>Clostridia</taxon>
        <taxon>Eubacteriales</taxon>
        <taxon>Eubacteriales Family XII. Incertae Sedis</taxon>
        <taxon>Fusibacter</taxon>
    </lineage>
</organism>
<comment type="domain">
    <text evidence="6">Contains a C-terminal catalytic domain, and an N-terminal region which modulates catalytic activity.</text>
</comment>
<comment type="caution">
    <text evidence="11">The sequence shown here is derived from an EMBL/GenBank/DDBJ whole genome shotgun (WGS) entry which is preliminary data.</text>
</comment>
<gene>
    <name evidence="6" type="primary">cheB</name>
    <name evidence="11" type="ORF">ISU02_01385</name>
</gene>
<feature type="domain" description="Response regulatory" evidence="9">
    <location>
        <begin position="4"/>
        <end position="121"/>
    </location>
</feature>
<dbReference type="CDD" id="cd16432">
    <property type="entry name" value="CheB_Rec"/>
    <property type="match status" value="1"/>
</dbReference>
<reference evidence="11 12" key="1">
    <citation type="submission" date="2020-11" db="EMBL/GenBank/DDBJ databases">
        <title>Fusibacter basophilias sp. nov.</title>
        <authorList>
            <person name="Qiu D."/>
        </authorList>
    </citation>
    <scope>NUCLEOTIDE SEQUENCE [LARGE SCALE GENOMIC DNA]</scope>
    <source>
        <strain evidence="11 12">Q10-2</strain>
    </source>
</reference>
<comment type="subcellular location">
    <subcellularLocation>
        <location evidence="6">Cytoplasm</location>
    </subcellularLocation>
</comment>
<dbReference type="SUPFAM" id="SSF52172">
    <property type="entry name" value="CheY-like"/>
    <property type="match status" value="1"/>
</dbReference>
<evidence type="ECO:0000256" key="4">
    <source>
        <dbReference type="ARBA" id="ARBA00024867"/>
    </source>
</evidence>
<sequence length="355" mass="38615">MKIKVLVVDDSAFMRKVISDMVISDDAFEVVAVARNGEEAIEKIKLYHPDVVTLDIEMPKMDGLTALKIIMETNPIPIIMLSSLTKKGADETLKALDLGAFDFITKPSSLIKVSTPEMKEELLQKIRFASRTKISKPVSLERPKPFVSMSLKKSVVTSKVAGSSKFKKLIAIGTSTGGPRALQEVIPYFPKDIDAGILIVQHMPPGFTKSLAERLDSMSQIHVKEAEDGDVILSGWAYLAPGDSHVKVYKQAGQFMIKLDNGERVSGHKPSVDAMMYSIADLNDQNVIGVIMTGMGADGAEGLKRVKDKNGYVIAQDEGSCVVFGMPKSTIKLGVVDKVVGLSNITNEIMKAMEV</sequence>
<keyword evidence="6 8" id="KW-0597">Phosphoprotein</keyword>
<dbReference type="Pfam" id="PF01339">
    <property type="entry name" value="CheB_methylest"/>
    <property type="match status" value="1"/>
</dbReference>
<evidence type="ECO:0000313" key="11">
    <source>
        <dbReference type="EMBL" id="MBF4691748.1"/>
    </source>
</evidence>
<dbReference type="CDD" id="cd17541">
    <property type="entry name" value="REC_CheB-like"/>
    <property type="match status" value="1"/>
</dbReference>
<evidence type="ECO:0000256" key="1">
    <source>
        <dbReference type="ARBA" id="ARBA00022490"/>
    </source>
</evidence>
<evidence type="ECO:0000259" key="10">
    <source>
        <dbReference type="PROSITE" id="PS50122"/>
    </source>
</evidence>
<accession>A0ABR9ZMR1</accession>
<dbReference type="InterPro" id="IPR001789">
    <property type="entry name" value="Sig_transdc_resp-reg_receiver"/>
</dbReference>
<keyword evidence="12" id="KW-1185">Reference proteome</keyword>
<evidence type="ECO:0000256" key="7">
    <source>
        <dbReference type="PROSITE-ProRule" id="PRU00050"/>
    </source>
</evidence>
<evidence type="ECO:0000256" key="6">
    <source>
        <dbReference type="HAMAP-Rule" id="MF_00099"/>
    </source>
</evidence>
<evidence type="ECO:0000256" key="2">
    <source>
        <dbReference type="ARBA" id="ARBA00022500"/>
    </source>
</evidence>
<keyword evidence="2 6" id="KW-0145">Chemotaxis</keyword>
<comment type="function">
    <text evidence="4">May play the central regulatory role in sporulation. It may be an element of the effector pathway responsible for the activation of sporulation genes in response to nutritional stress. Spo0A may act in concert with spo0H (a sigma factor) to control the expression of some genes that are critical to the sporulation process.</text>
</comment>
<protein>
    <recommendedName>
        <fullName evidence="6">Protein-glutamate methylesterase/protein-glutamine glutaminase</fullName>
        <ecNumber evidence="6">3.1.1.61</ecNumber>
        <ecNumber evidence="6">3.5.1.44</ecNumber>
    </recommendedName>
</protein>
<dbReference type="Proteomes" id="UP000614200">
    <property type="component" value="Unassembled WGS sequence"/>
</dbReference>
<keyword evidence="3 6" id="KW-0378">Hydrolase</keyword>
<dbReference type="RefSeq" id="WP_194699987.1">
    <property type="nucleotide sequence ID" value="NZ_JADKNH010000001.1"/>
</dbReference>
<proteinExistence type="inferred from homology"/>
<dbReference type="PROSITE" id="PS50110">
    <property type="entry name" value="RESPONSE_REGULATORY"/>
    <property type="match status" value="1"/>
</dbReference>
<dbReference type="InterPro" id="IPR008248">
    <property type="entry name" value="CheB-like"/>
</dbReference>
<dbReference type="Gene3D" id="3.40.50.180">
    <property type="entry name" value="Methylesterase CheB, C-terminal domain"/>
    <property type="match status" value="1"/>
</dbReference>
<dbReference type="InterPro" id="IPR011006">
    <property type="entry name" value="CheY-like_superfamily"/>
</dbReference>
<comment type="function">
    <text evidence="6">Involved in chemotaxis. Part of a chemotaxis signal transduction system that modulates chemotaxis in response to various stimuli. Catalyzes the demethylation of specific methylglutamate residues introduced into the chemoreceptors (methyl-accepting chemotaxis proteins or MCP) by CheR. Also mediates the irreversible deamidation of specific glutamine residues to glutamic acid.</text>
</comment>
<feature type="domain" description="CheB-type methylesterase" evidence="10">
    <location>
        <begin position="161"/>
        <end position="355"/>
    </location>
</feature>
<dbReference type="PANTHER" id="PTHR42872:SF6">
    <property type="entry name" value="PROTEIN-GLUTAMATE METHYLESTERASE_PROTEIN-GLUTAMINE GLUTAMINASE"/>
    <property type="match status" value="1"/>
</dbReference>
<dbReference type="InterPro" id="IPR000673">
    <property type="entry name" value="Sig_transdc_resp-reg_Me-estase"/>
</dbReference>
<feature type="active site" evidence="6 7">
    <location>
        <position position="298"/>
    </location>
</feature>